<organism evidence="1 2">
    <name type="scientific">Winslowiella toletana</name>
    <dbReference type="NCBI Taxonomy" id="92490"/>
    <lineage>
        <taxon>Bacteria</taxon>
        <taxon>Pseudomonadati</taxon>
        <taxon>Pseudomonadota</taxon>
        <taxon>Gammaproteobacteria</taxon>
        <taxon>Enterobacterales</taxon>
        <taxon>Erwiniaceae</taxon>
        <taxon>Winslowiella</taxon>
    </lineage>
</organism>
<reference evidence="1 2" key="1">
    <citation type="submission" date="2021-03" db="EMBL/GenBank/DDBJ databases">
        <authorList>
            <person name="D'Agostino P."/>
            <person name="Huntemann M."/>
            <person name="Clum A."/>
            <person name="Spunde A."/>
            <person name="Palaniappan K."/>
            <person name="Ritter S."/>
            <person name="Mikhailova N."/>
            <person name="Chen I.-M."/>
            <person name="Stamatis D."/>
            <person name="Reddy T."/>
            <person name="O'Malley R."/>
            <person name="Daum C."/>
            <person name="Shapiro N."/>
            <person name="Ivanova N."/>
            <person name="Kyrpides N."/>
            <person name="Woyke T."/>
        </authorList>
    </citation>
    <scope>NUCLEOTIDE SEQUENCE [LARGE SCALE GENOMIC DNA]</scope>
    <source>
        <strain evidence="1 2">WS4403</strain>
    </source>
</reference>
<evidence type="ECO:0000313" key="2">
    <source>
        <dbReference type="Proteomes" id="UP001195624"/>
    </source>
</evidence>
<dbReference type="Proteomes" id="UP001195624">
    <property type="component" value="Unassembled WGS sequence"/>
</dbReference>
<proteinExistence type="predicted"/>
<accession>A0ABS4PF48</accession>
<dbReference type="EMBL" id="JAGGMQ010000001">
    <property type="protein sequence ID" value="MBP2170740.1"/>
    <property type="molecule type" value="Genomic_DNA"/>
</dbReference>
<reference evidence="2" key="2">
    <citation type="submission" date="2023-07" db="EMBL/GenBank/DDBJ databases">
        <title>Genome mining of underrepresented organisms for secondary metabolites.</title>
        <authorList>
            <person name="D'Agostino P.M."/>
        </authorList>
    </citation>
    <scope>NUCLEOTIDE SEQUENCE [LARGE SCALE GENOMIC DNA]</scope>
    <source>
        <strain evidence="2">WS4403</strain>
    </source>
</reference>
<keyword evidence="2" id="KW-1185">Reference proteome</keyword>
<evidence type="ECO:0000313" key="1">
    <source>
        <dbReference type="EMBL" id="MBP2170740.1"/>
    </source>
</evidence>
<sequence length="59" mass="7027">MSNADEIYRIWTLRDKDSRTVNDAEKLADESWAMGLRLHRNRNTHNQLVMQSVRSRLAR</sequence>
<comment type="caution">
    <text evidence="1">The sequence shown here is derived from an EMBL/GenBank/DDBJ whole genome shotgun (WGS) entry which is preliminary data.</text>
</comment>
<name>A0ABS4PF48_9GAMM</name>
<gene>
    <name evidence="1" type="ORF">J2125_003932</name>
</gene>
<protein>
    <submittedName>
        <fullName evidence="1">Uncharacterized protein</fullName>
    </submittedName>
</protein>